<evidence type="ECO:0000313" key="3">
    <source>
        <dbReference type="Proteomes" id="UP000784294"/>
    </source>
</evidence>
<name>A0A448XB48_9PLAT</name>
<feature type="compositionally biased region" description="Basic and acidic residues" evidence="1">
    <location>
        <begin position="376"/>
        <end position="388"/>
    </location>
</feature>
<reference evidence="2" key="1">
    <citation type="submission" date="2018-11" db="EMBL/GenBank/DDBJ databases">
        <authorList>
            <consortium name="Pathogen Informatics"/>
        </authorList>
    </citation>
    <scope>NUCLEOTIDE SEQUENCE</scope>
</reference>
<feature type="compositionally biased region" description="Low complexity" evidence="1">
    <location>
        <begin position="306"/>
        <end position="351"/>
    </location>
</feature>
<keyword evidence="3" id="KW-1185">Reference proteome</keyword>
<feature type="compositionally biased region" description="Polar residues" evidence="1">
    <location>
        <begin position="521"/>
        <end position="532"/>
    </location>
</feature>
<evidence type="ECO:0000256" key="1">
    <source>
        <dbReference type="SAM" id="MobiDB-lite"/>
    </source>
</evidence>
<gene>
    <name evidence="2" type="ORF">PXEA_LOCUS26076</name>
</gene>
<protein>
    <submittedName>
        <fullName evidence="2">Uncharacterized protein</fullName>
    </submittedName>
</protein>
<dbReference type="Proteomes" id="UP000784294">
    <property type="component" value="Unassembled WGS sequence"/>
</dbReference>
<dbReference type="EMBL" id="CAAALY010244442">
    <property type="protein sequence ID" value="VEL32636.1"/>
    <property type="molecule type" value="Genomic_DNA"/>
</dbReference>
<feature type="compositionally biased region" description="Polar residues" evidence="1">
    <location>
        <begin position="362"/>
        <end position="372"/>
    </location>
</feature>
<comment type="caution">
    <text evidence="2">The sequence shown here is derived from an EMBL/GenBank/DDBJ whole genome shotgun (WGS) entry which is preliminary data.</text>
</comment>
<dbReference type="AlphaFoldDB" id="A0A448XB48"/>
<sequence length="718" mass="81563">MFKFPIKQFDCRPFQGPKTPPSPRVLREVCTTSDPRNLSPISPVSPEARSYSVEGGNRFVPYYYYQHRRYKKTGDTEQKFQGDKRESYQSQSRDGICLPNFAKSSCPGKYMTNYAVDHSGIHTYYQFKNTAAVPVKSSSHSAYSPLNQRRRNCRYTDFSESRSSRNISNADVSSSRNLPEYINRNEQPRMRYNIPKTNEHSQRSQSSSSCSLADYELSYKPEDYGNIKRYQRTSNESYRRCGNSTFKCPYPRISEEKTAIKQGRSSGFRDGISREINNTLARRIRQRTESESSASTYHQDSDRQSRTCSSKASTSRSSSSSAGSSFSGSSSSVASGDKSSSGSSTRSSSLRLRSKSIKEASTRSSSYRSTEILSKPSKDKATPKITKEEEQEECDNGRTIFNEFKNISRDISSNSQTSLVLSKFVQIEEISVKRSPSNMDTDEDEKIVEKDSAGTAKLSHDFNKNVQYNEGEEGEILSESESELLSDAVPKSVGGQTEVRLPTIWEVEGKQAECHQEDSSSEITFTASSQYSPKEREKWTENSSISKEGKRRSGWLPSQIASEFIKKPCVTSFDSRLASFKRSSPVLRCKVGHQKTNSLKSSRSNLSLNYKDEGVIRARPTNRRLYNGKPWLHFCPATHTRSADSPCQKRARIGKFNDAATCIRNRALQFRTIGTRQIHDRAKDARFVLARRVKDIQSRNNFLRLNRHGYNRRAYRRS</sequence>
<proteinExistence type="predicted"/>
<feature type="region of interest" description="Disordered" evidence="1">
    <location>
        <begin position="155"/>
        <end position="189"/>
    </location>
</feature>
<feature type="region of interest" description="Disordered" evidence="1">
    <location>
        <begin position="513"/>
        <end position="550"/>
    </location>
</feature>
<evidence type="ECO:0000313" key="2">
    <source>
        <dbReference type="EMBL" id="VEL32636.1"/>
    </source>
</evidence>
<feature type="compositionally biased region" description="Polar residues" evidence="1">
    <location>
        <begin position="164"/>
        <end position="177"/>
    </location>
</feature>
<organism evidence="2 3">
    <name type="scientific">Protopolystoma xenopodis</name>
    <dbReference type="NCBI Taxonomy" id="117903"/>
    <lineage>
        <taxon>Eukaryota</taxon>
        <taxon>Metazoa</taxon>
        <taxon>Spiralia</taxon>
        <taxon>Lophotrochozoa</taxon>
        <taxon>Platyhelminthes</taxon>
        <taxon>Monogenea</taxon>
        <taxon>Polyopisthocotylea</taxon>
        <taxon>Polystomatidea</taxon>
        <taxon>Polystomatidae</taxon>
        <taxon>Protopolystoma</taxon>
    </lineage>
</organism>
<feature type="region of interest" description="Disordered" evidence="1">
    <location>
        <begin position="283"/>
        <end position="394"/>
    </location>
</feature>
<accession>A0A448XB48</accession>